<keyword evidence="2" id="KW-1185">Reference proteome</keyword>
<protein>
    <submittedName>
        <fullName evidence="1">Uncharacterized protein</fullName>
    </submittedName>
</protein>
<gene>
    <name evidence="1" type="ORF">DYI37_19675</name>
</gene>
<sequence>MRRLSIEFMASWRTVRGGMIFVNISTMNAHLAEISSVVAQGAHAVLIMDGAGCHCSATLHVPDNITDPDPVVLRTLAQCN</sequence>
<accession>A0A371WXM5</accession>
<dbReference type="AlphaFoldDB" id="A0A371WXM5"/>
<dbReference type="EMBL" id="QURL01000022">
    <property type="protein sequence ID" value="RFC61742.1"/>
    <property type="molecule type" value="Genomic_DNA"/>
</dbReference>
<organism evidence="1 2">
    <name type="scientific">Fulvimarina endophytica</name>
    <dbReference type="NCBI Taxonomy" id="2293836"/>
    <lineage>
        <taxon>Bacteria</taxon>
        <taxon>Pseudomonadati</taxon>
        <taxon>Pseudomonadota</taxon>
        <taxon>Alphaproteobacteria</taxon>
        <taxon>Hyphomicrobiales</taxon>
        <taxon>Aurantimonadaceae</taxon>
        <taxon>Fulvimarina</taxon>
    </lineage>
</organism>
<proteinExistence type="predicted"/>
<reference evidence="1 2" key="1">
    <citation type="submission" date="2018-08" db="EMBL/GenBank/DDBJ databases">
        <title>Fulvimarina sp. 85, whole genome shotgun sequence.</title>
        <authorList>
            <person name="Tuo L."/>
        </authorList>
    </citation>
    <scope>NUCLEOTIDE SEQUENCE [LARGE SCALE GENOMIC DNA]</scope>
    <source>
        <strain evidence="1 2">85</strain>
    </source>
</reference>
<name>A0A371WXM5_9HYPH</name>
<evidence type="ECO:0000313" key="1">
    <source>
        <dbReference type="EMBL" id="RFC61742.1"/>
    </source>
</evidence>
<evidence type="ECO:0000313" key="2">
    <source>
        <dbReference type="Proteomes" id="UP000264310"/>
    </source>
</evidence>
<comment type="caution">
    <text evidence="1">The sequence shown here is derived from an EMBL/GenBank/DDBJ whole genome shotgun (WGS) entry which is preliminary data.</text>
</comment>
<dbReference type="Proteomes" id="UP000264310">
    <property type="component" value="Unassembled WGS sequence"/>
</dbReference>